<proteinExistence type="predicted"/>
<evidence type="ECO:0000313" key="1">
    <source>
        <dbReference type="EMBL" id="RST77733.1"/>
    </source>
</evidence>
<keyword evidence="2" id="KW-1185">Reference proteome</keyword>
<name>A0A429Y8L8_9BACI</name>
<protein>
    <submittedName>
        <fullName evidence="1">Uncharacterized protein</fullName>
    </submittedName>
</protein>
<organism evidence="1 2">
    <name type="scientific">Siminovitchia acidinfaciens</name>
    <dbReference type="NCBI Taxonomy" id="2321395"/>
    <lineage>
        <taxon>Bacteria</taxon>
        <taxon>Bacillati</taxon>
        <taxon>Bacillota</taxon>
        <taxon>Bacilli</taxon>
        <taxon>Bacillales</taxon>
        <taxon>Bacillaceae</taxon>
        <taxon>Siminovitchia</taxon>
    </lineage>
</organism>
<dbReference type="AlphaFoldDB" id="A0A429Y8L8"/>
<evidence type="ECO:0000313" key="2">
    <source>
        <dbReference type="Proteomes" id="UP000287156"/>
    </source>
</evidence>
<dbReference type="Proteomes" id="UP000287156">
    <property type="component" value="Unassembled WGS sequence"/>
</dbReference>
<dbReference type="InterPro" id="IPR029035">
    <property type="entry name" value="DHS-like_NAD/FAD-binding_dom"/>
</dbReference>
<reference evidence="1" key="1">
    <citation type="submission" date="2018-12" db="EMBL/GenBank/DDBJ databases">
        <authorList>
            <person name="Sun L."/>
            <person name="Chen Z."/>
        </authorList>
    </citation>
    <scope>NUCLEOTIDE SEQUENCE [LARGE SCALE GENOMIC DNA]</scope>
    <source>
        <strain evidence="1">3-2-2</strain>
    </source>
</reference>
<dbReference type="OrthoDB" id="1688888at2"/>
<comment type="caution">
    <text evidence="1">The sequence shown here is derived from an EMBL/GenBank/DDBJ whole genome shotgun (WGS) entry which is preliminary data.</text>
</comment>
<dbReference type="EMBL" id="QYTV02000001">
    <property type="protein sequence ID" value="RST77733.1"/>
    <property type="molecule type" value="Genomic_DNA"/>
</dbReference>
<gene>
    <name evidence="1" type="ORF">D4T97_001920</name>
</gene>
<dbReference type="SUPFAM" id="SSF52467">
    <property type="entry name" value="DHS-like NAD/FAD-binding domain"/>
    <property type="match status" value="1"/>
</dbReference>
<dbReference type="Pfam" id="PF13289">
    <property type="entry name" value="SIR2_2"/>
    <property type="match status" value="1"/>
</dbReference>
<sequence length="380" mass="44793">MLAEVVKDEIFPKERLIHYNIEIDTLNTILTELLRTNFISKYFTYDCEATDSVDFAVSLNEECGHCGETLLDSENHIISETYKLNSNFLKLIHEHKKNQLKKYLIEDYRHNLDRLKNRTHKLIPFLGAGVSIPFNLPNWGELLLELDKGLSDTNKEKYTELIEQGDYLRALSFLKQYSLLYQTEQVLKRDIKDIIKSRYKKESNTNHHNILDILKLDTEFIITTNYDNAIADYLNDYREEFVMPIILENLEDLQDFLDEDEQNVIHLHGHIVQYSSMIVTKEDYDNLYQSEKIMHILNGIMSNKTLLFIGFSFKDEYFKNLYDKILEHIKGEHFIIVPNLHAFDAKELLDKNLIPIGINVNKEDKHDHVKAIKTILEELY</sequence>
<accession>A0A429Y8L8</accession>